<reference evidence="1" key="1">
    <citation type="submission" date="2021-09" db="EMBL/GenBank/DDBJ databases">
        <authorList>
            <consortium name="AG Swart"/>
            <person name="Singh M."/>
            <person name="Singh A."/>
            <person name="Seah K."/>
            <person name="Emmerich C."/>
        </authorList>
    </citation>
    <scope>NUCLEOTIDE SEQUENCE</scope>
    <source>
        <strain evidence="1">ATCC30299</strain>
    </source>
</reference>
<gene>
    <name evidence="1" type="ORF">BSTOLATCC_MIC181</name>
</gene>
<evidence type="ECO:0000313" key="2">
    <source>
        <dbReference type="Proteomes" id="UP001162131"/>
    </source>
</evidence>
<name>A0AAU9I9H0_9CILI</name>
<dbReference type="AlphaFoldDB" id="A0AAU9I9H0"/>
<sequence>MEEELTVVRKACLSLNLEQHAISSILQLYKDARKVLPLDISFYGSLIAGTKLCECGARIRDIINCVCYHIEHTIHYNIDTYFDKRDFGVAAEESLLSAIRFEIYKYRAQEHYILLINLAYALKLPPQALQLAWSLLNESFMIPEIDLGFYPDMVGAVLDLAITAIKEIRAEECYKTHQSFIGIGCDESSDLTNMNELKARWEMVKNIQNNWWKDFGFNELLLNEALAIVSRRVETAAKTGILDIENS</sequence>
<proteinExistence type="predicted"/>
<keyword evidence="2" id="KW-1185">Reference proteome</keyword>
<comment type="caution">
    <text evidence="1">The sequence shown here is derived from an EMBL/GenBank/DDBJ whole genome shotgun (WGS) entry which is preliminary data.</text>
</comment>
<protein>
    <submittedName>
        <fullName evidence="1">Uncharacterized protein</fullName>
    </submittedName>
</protein>
<accession>A0AAU9I9H0</accession>
<organism evidence="1 2">
    <name type="scientific">Blepharisma stoltei</name>
    <dbReference type="NCBI Taxonomy" id="1481888"/>
    <lineage>
        <taxon>Eukaryota</taxon>
        <taxon>Sar</taxon>
        <taxon>Alveolata</taxon>
        <taxon>Ciliophora</taxon>
        <taxon>Postciliodesmatophora</taxon>
        <taxon>Heterotrichea</taxon>
        <taxon>Heterotrichida</taxon>
        <taxon>Blepharismidae</taxon>
        <taxon>Blepharisma</taxon>
    </lineage>
</organism>
<dbReference type="EMBL" id="CAJZBQ010000001">
    <property type="protein sequence ID" value="CAG9309967.1"/>
    <property type="molecule type" value="Genomic_DNA"/>
</dbReference>
<dbReference type="Proteomes" id="UP001162131">
    <property type="component" value="Unassembled WGS sequence"/>
</dbReference>
<evidence type="ECO:0000313" key="1">
    <source>
        <dbReference type="EMBL" id="CAG9309967.1"/>
    </source>
</evidence>